<dbReference type="OrthoDB" id="9815525at2"/>
<evidence type="ECO:0000256" key="1">
    <source>
        <dbReference type="ARBA" id="ARBA00004651"/>
    </source>
</evidence>
<keyword evidence="2" id="KW-1003">Cell membrane</keyword>
<feature type="transmembrane region" description="Helical" evidence="7">
    <location>
        <begin position="358"/>
        <end position="378"/>
    </location>
</feature>
<evidence type="ECO:0000256" key="5">
    <source>
        <dbReference type="ARBA" id="ARBA00023136"/>
    </source>
</evidence>
<dbReference type="GO" id="GO:0005886">
    <property type="term" value="C:plasma membrane"/>
    <property type="evidence" value="ECO:0007669"/>
    <property type="project" value="UniProtKB-SubCell"/>
</dbReference>
<feature type="region of interest" description="Disordered" evidence="6">
    <location>
        <begin position="412"/>
        <end position="438"/>
    </location>
</feature>
<dbReference type="SUPFAM" id="SSF103473">
    <property type="entry name" value="MFS general substrate transporter"/>
    <property type="match status" value="1"/>
</dbReference>
<dbReference type="PRINTS" id="PR01988">
    <property type="entry name" value="EXPORTERBACE"/>
</dbReference>
<evidence type="ECO:0000313" key="9">
    <source>
        <dbReference type="Proteomes" id="UP000294543"/>
    </source>
</evidence>
<dbReference type="GO" id="GO:0022857">
    <property type="term" value="F:transmembrane transporter activity"/>
    <property type="evidence" value="ECO:0007669"/>
    <property type="project" value="InterPro"/>
</dbReference>
<evidence type="ECO:0000256" key="6">
    <source>
        <dbReference type="SAM" id="MobiDB-lite"/>
    </source>
</evidence>
<dbReference type="InterPro" id="IPR022324">
    <property type="entry name" value="Bacilysin_exporter_BacE_put"/>
</dbReference>
<feature type="transmembrane region" description="Helical" evidence="7">
    <location>
        <begin position="317"/>
        <end position="337"/>
    </location>
</feature>
<dbReference type="CDD" id="cd06173">
    <property type="entry name" value="MFS_MefA_like"/>
    <property type="match status" value="1"/>
</dbReference>
<dbReference type="Pfam" id="PF07690">
    <property type="entry name" value="MFS_1"/>
    <property type="match status" value="1"/>
</dbReference>
<organism evidence="8 9">
    <name type="scientific">Nonomuraea diastatica</name>
    <dbReference type="NCBI Taxonomy" id="1848329"/>
    <lineage>
        <taxon>Bacteria</taxon>
        <taxon>Bacillati</taxon>
        <taxon>Actinomycetota</taxon>
        <taxon>Actinomycetes</taxon>
        <taxon>Streptosporangiales</taxon>
        <taxon>Streptosporangiaceae</taxon>
        <taxon>Nonomuraea</taxon>
    </lineage>
</organism>
<feature type="transmembrane region" description="Helical" evidence="7">
    <location>
        <begin position="28"/>
        <end position="50"/>
    </location>
</feature>
<feature type="transmembrane region" description="Helical" evidence="7">
    <location>
        <begin position="56"/>
        <end position="73"/>
    </location>
</feature>
<feature type="transmembrane region" description="Helical" evidence="7">
    <location>
        <begin position="257"/>
        <end position="280"/>
    </location>
</feature>
<accession>A0A4R4WU64</accession>
<sequence>MTMARTQGEFFRLRDEPDFARFWTGQSISLIGSEITSMAIPVIAILSLGAGALDQGVLFFCQFLPALLFGLHFGTLIDRFAKRSLLVYCDLARMVLLLAIAVLHVLDALSIAALVVIAFLVGTFSVLSAICGQAYVPDLLRDNRLLDGNTKLQKVTTFAEVSGGSLAGALVQALTAPFAVIVDAVSYAVSACFISRVRLPGRAPDTEVHEKPQIWEGLRFVLRGAKLRAITLCAATSNFFSAMMVSLYLLFVMDGLGLSPLLAGLLLSAASCTALVTGFLTSRVTARLGVSGALVAGQAVMAAGCLILPFAQGPLPLVSVYLVASHGIFVIGMIVFSTTQLTYRQQVTPARMQGRVHAGNYVITYGAYALGAMAGGLAGEWIGIRPTLVIGALGHILAAAWLLPRRVRITAEDGPATGPERRPDGGDEDESRGDFVHP</sequence>
<comment type="caution">
    <text evidence="8">The sequence shown here is derived from an EMBL/GenBank/DDBJ whole genome shotgun (WGS) entry which is preliminary data.</text>
</comment>
<dbReference type="InterPro" id="IPR011701">
    <property type="entry name" value="MFS"/>
</dbReference>
<gene>
    <name evidence="8" type="ORF">E1294_15485</name>
</gene>
<evidence type="ECO:0000313" key="8">
    <source>
        <dbReference type="EMBL" id="TDD21243.1"/>
    </source>
</evidence>
<evidence type="ECO:0000256" key="3">
    <source>
        <dbReference type="ARBA" id="ARBA00022692"/>
    </source>
</evidence>
<dbReference type="EMBL" id="SMKP01000037">
    <property type="protein sequence ID" value="TDD21243.1"/>
    <property type="molecule type" value="Genomic_DNA"/>
</dbReference>
<comment type="subcellular location">
    <subcellularLocation>
        <location evidence="1">Cell membrane</location>
        <topology evidence="1">Multi-pass membrane protein</topology>
    </subcellularLocation>
</comment>
<keyword evidence="4 7" id="KW-1133">Transmembrane helix</keyword>
<feature type="transmembrane region" description="Helical" evidence="7">
    <location>
        <begin position="292"/>
        <end position="311"/>
    </location>
</feature>
<evidence type="ECO:0000256" key="7">
    <source>
        <dbReference type="SAM" id="Phobius"/>
    </source>
</evidence>
<dbReference type="AlphaFoldDB" id="A0A4R4WU64"/>
<feature type="transmembrane region" description="Helical" evidence="7">
    <location>
        <begin position="229"/>
        <end position="251"/>
    </location>
</feature>
<keyword evidence="3 7" id="KW-0812">Transmembrane</keyword>
<feature type="transmembrane region" description="Helical" evidence="7">
    <location>
        <begin position="85"/>
        <end position="105"/>
    </location>
</feature>
<dbReference type="Gene3D" id="1.20.1250.20">
    <property type="entry name" value="MFS general substrate transporter like domains"/>
    <property type="match status" value="1"/>
</dbReference>
<name>A0A4R4WU64_9ACTN</name>
<feature type="transmembrane region" description="Helical" evidence="7">
    <location>
        <begin position="111"/>
        <end position="136"/>
    </location>
</feature>
<dbReference type="InterPro" id="IPR036259">
    <property type="entry name" value="MFS_trans_sf"/>
</dbReference>
<evidence type="ECO:0000256" key="4">
    <source>
        <dbReference type="ARBA" id="ARBA00022989"/>
    </source>
</evidence>
<keyword evidence="9" id="KW-1185">Reference proteome</keyword>
<feature type="transmembrane region" description="Helical" evidence="7">
    <location>
        <begin position="384"/>
        <end position="403"/>
    </location>
</feature>
<evidence type="ECO:0000256" key="2">
    <source>
        <dbReference type="ARBA" id="ARBA00022475"/>
    </source>
</evidence>
<protein>
    <submittedName>
        <fullName evidence="8">MFS transporter</fullName>
    </submittedName>
</protein>
<dbReference type="PANTHER" id="PTHR23513">
    <property type="entry name" value="INTEGRAL MEMBRANE EFFLUX PROTEIN-RELATED"/>
    <property type="match status" value="1"/>
</dbReference>
<dbReference type="PANTHER" id="PTHR23513:SF6">
    <property type="entry name" value="MAJOR FACILITATOR SUPERFAMILY ASSOCIATED DOMAIN-CONTAINING PROTEIN"/>
    <property type="match status" value="1"/>
</dbReference>
<keyword evidence="5 7" id="KW-0472">Membrane</keyword>
<dbReference type="Proteomes" id="UP000294543">
    <property type="component" value="Unassembled WGS sequence"/>
</dbReference>
<reference evidence="8 9" key="1">
    <citation type="submission" date="2019-03" db="EMBL/GenBank/DDBJ databases">
        <title>Draft genome sequences of novel Actinobacteria.</title>
        <authorList>
            <person name="Sahin N."/>
            <person name="Ay H."/>
            <person name="Saygin H."/>
        </authorList>
    </citation>
    <scope>NUCLEOTIDE SEQUENCE [LARGE SCALE GENOMIC DNA]</scope>
    <source>
        <strain evidence="8 9">KC712</strain>
    </source>
</reference>
<proteinExistence type="predicted"/>